<keyword evidence="9 13" id="KW-1133">Transmembrane helix</keyword>
<evidence type="ECO:0000313" key="16">
    <source>
        <dbReference type="Proteomes" id="UP000443582"/>
    </source>
</evidence>
<evidence type="ECO:0000256" key="2">
    <source>
        <dbReference type="ARBA" id="ARBA00010690"/>
    </source>
</evidence>
<keyword evidence="6 13" id="KW-0812">Transmembrane</keyword>
<evidence type="ECO:0000256" key="6">
    <source>
        <dbReference type="ARBA" id="ARBA00022692"/>
    </source>
</evidence>
<feature type="transmembrane region" description="Helical" evidence="13">
    <location>
        <begin position="138"/>
        <end position="164"/>
    </location>
</feature>
<keyword evidence="8 13" id="KW-0653">Protein transport</keyword>
<feature type="transmembrane region" description="Helical" evidence="13">
    <location>
        <begin position="189"/>
        <end position="211"/>
    </location>
</feature>
<dbReference type="NCBIfam" id="TIGR00328">
    <property type="entry name" value="flhB"/>
    <property type="match status" value="1"/>
</dbReference>
<proteinExistence type="inferred from homology"/>
<gene>
    <name evidence="13 15" type="primary">flhB</name>
    <name evidence="15" type="ORF">DAY19_09875</name>
</gene>
<evidence type="ECO:0000256" key="7">
    <source>
        <dbReference type="ARBA" id="ARBA00022795"/>
    </source>
</evidence>
<dbReference type="InterPro" id="IPR006135">
    <property type="entry name" value="T3SS_substrate_exporter"/>
</dbReference>
<dbReference type="Gene3D" id="3.40.1690.10">
    <property type="entry name" value="secretion proteins EscU"/>
    <property type="match status" value="1"/>
</dbReference>
<feature type="transmembrane region" description="Helical" evidence="13">
    <location>
        <begin position="33"/>
        <end position="54"/>
    </location>
</feature>
<organism evidence="15 16">
    <name type="scientific">Halobacteriovorax vibrionivorans</name>
    <dbReference type="NCBI Taxonomy" id="2152716"/>
    <lineage>
        <taxon>Bacteria</taxon>
        <taxon>Pseudomonadati</taxon>
        <taxon>Bdellovibrionota</taxon>
        <taxon>Bacteriovoracia</taxon>
        <taxon>Bacteriovoracales</taxon>
        <taxon>Halobacteriovoraceae</taxon>
        <taxon>Halobacteriovorax</taxon>
    </lineage>
</organism>
<dbReference type="SUPFAM" id="SSF160544">
    <property type="entry name" value="EscU C-terminal domain-like"/>
    <property type="match status" value="1"/>
</dbReference>
<feature type="transmembrane region" description="Helical" evidence="13">
    <location>
        <begin position="88"/>
        <end position="117"/>
    </location>
</feature>
<comment type="similarity">
    <text evidence="2 13">Belongs to the type III secretion exporter family.</text>
</comment>
<keyword evidence="15" id="KW-0282">Flagellum</keyword>
<evidence type="ECO:0000256" key="12">
    <source>
        <dbReference type="ARBA" id="ARBA00025078"/>
    </source>
</evidence>
<comment type="function">
    <text evidence="12 13">Required for formation of the rod structure in the basal body of the flagellar apparatus. Together with FliI and FliH, may constitute the export apparatus of flagellin.</text>
</comment>
<evidence type="ECO:0000313" key="15">
    <source>
        <dbReference type="EMBL" id="RZF21984.1"/>
    </source>
</evidence>
<dbReference type="Gene3D" id="6.10.250.2080">
    <property type="match status" value="1"/>
</dbReference>
<keyword evidence="15" id="KW-0969">Cilium</keyword>
<keyword evidence="4 13" id="KW-0813">Transport</keyword>
<dbReference type="InterPro" id="IPR006136">
    <property type="entry name" value="FlhB"/>
</dbReference>
<dbReference type="PRINTS" id="PR00950">
    <property type="entry name" value="TYPE3IMSPROT"/>
</dbReference>
<reference evidence="16" key="1">
    <citation type="journal article" date="2019" name="Int. J. Syst. Evol. Microbiol.">
        <title>Halobacteriovorax valvorus sp. nov., a novel prokaryotic predator isolated from coastal seawater of China.</title>
        <authorList>
            <person name="Chen M.-X."/>
        </authorList>
    </citation>
    <scope>NUCLEOTIDE SEQUENCE [LARGE SCALE GENOMIC DNA]</scope>
    <source>
        <strain evidence="16">BL9</strain>
    </source>
</reference>
<dbReference type="EMBL" id="QDKL01000002">
    <property type="protein sequence ID" value="RZF21984.1"/>
    <property type="molecule type" value="Genomic_DNA"/>
</dbReference>
<evidence type="ECO:0000256" key="8">
    <source>
        <dbReference type="ARBA" id="ARBA00022927"/>
    </source>
</evidence>
<comment type="subcellular location">
    <subcellularLocation>
        <location evidence="1">Cell membrane</location>
        <topology evidence="1">Multi-pass membrane protein</topology>
    </subcellularLocation>
</comment>
<dbReference type="Pfam" id="PF01312">
    <property type="entry name" value="Bac_export_2"/>
    <property type="match status" value="1"/>
</dbReference>
<evidence type="ECO:0000256" key="1">
    <source>
        <dbReference type="ARBA" id="ARBA00004651"/>
    </source>
</evidence>
<protein>
    <recommendedName>
        <fullName evidence="3 13">Flagellar biosynthetic protein FlhB</fullName>
    </recommendedName>
</protein>
<evidence type="ECO:0000256" key="11">
    <source>
        <dbReference type="ARBA" id="ARBA00023225"/>
    </source>
</evidence>
<keyword evidence="7 13" id="KW-1005">Bacterial flagellum biogenesis</keyword>
<comment type="caution">
    <text evidence="15">The sequence shown here is derived from an EMBL/GenBank/DDBJ whole genome shotgun (WGS) entry which is preliminary data.</text>
</comment>
<sequence length="358" mass="40028">MAEETDQEKTEDPSQHRIDESKRKGEVASSKELTSVLVLAACIMTLGLSLLFIYQEMEEFIRWIMYLDPATAFTEKSLKTIANKTASTALVCAAPVCLVALCMGIVANVAQIGFIYAPEVLEWKPERIDPIKGIKKLFSMKAVVEAVKGVLKFVFILGIVYFYMKEDIASFVGFLHVDFFQAFVIGKDILIKLGFAILAGLVVIAIADFAYQKYSHKKKLMMTKEEAKRESKEQDGSPEVKQRIRSIQREQAQKRMLADIPTADVIVTNPTHISIVLKYDQENMVAPGVVGKGADHLAMRIREIAKEHNIPIVENVPLARALYKSVKVGEGVPRTLYKAVAEVLAFVYKLKRKNKALS</sequence>
<name>A0ABY0IKA0_9BACT</name>
<evidence type="ECO:0000256" key="10">
    <source>
        <dbReference type="ARBA" id="ARBA00023136"/>
    </source>
</evidence>
<evidence type="ECO:0000256" key="9">
    <source>
        <dbReference type="ARBA" id="ARBA00022989"/>
    </source>
</evidence>
<dbReference type="PANTHER" id="PTHR30531">
    <property type="entry name" value="FLAGELLAR BIOSYNTHETIC PROTEIN FLHB"/>
    <property type="match status" value="1"/>
</dbReference>
<keyword evidence="5 13" id="KW-1003">Cell membrane</keyword>
<evidence type="ECO:0000256" key="14">
    <source>
        <dbReference type="SAM" id="MobiDB-lite"/>
    </source>
</evidence>
<keyword evidence="15" id="KW-0966">Cell projection</keyword>
<feature type="compositionally biased region" description="Basic and acidic residues" evidence="14">
    <location>
        <begin position="7"/>
        <end position="26"/>
    </location>
</feature>
<feature type="region of interest" description="Disordered" evidence="14">
    <location>
        <begin position="1"/>
        <end position="26"/>
    </location>
</feature>
<dbReference type="InterPro" id="IPR029025">
    <property type="entry name" value="T3SS_substrate_exporter_C"/>
</dbReference>
<dbReference type="RefSeq" id="WP_115361925.1">
    <property type="nucleotide sequence ID" value="NZ_QDKL01000002.1"/>
</dbReference>
<dbReference type="Proteomes" id="UP000443582">
    <property type="component" value="Unassembled WGS sequence"/>
</dbReference>
<evidence type="ECO:0000256" key="13">
    <source>
        <dbReference type="RuleBase" id="RU364091"/>
    </source>
</evidence>
<keyword evidence="10 13" id="KW-0472">Membrane</keyword>
<dbReference type="PANTHER" id="PTHR30531:SF12">
    <property type="entry name" value="FLAGELLAR BIOSYNTHETIC PROTEIN FLHB"/>
    <property type="match status" value="1"/>
</dbReference>
<keyword evidence="16" id="KW-1185">Reference proteome</keyword>
<accession>A0ABY0IKA0</accession>
<evidence type="ECO:0000256" key="3">
    <source>
        <dbReference type="ARBA" id="ARBA00021622"/>
    </source>
</evidence>
<evidence type="ECO:0000256" key="4">
    <source>
        <dbReference type="ARBA" id="ARBA00022448"/>
    </source>
</evidence>
<evidence type="ECO:0000256" key="5">
    <source>
        <dbReference type="ARBA" id="ARBA00022475"/>
    </source>
</evidence>
<keyword evidence="11 13" id="KW-1006">Bacterial flagellum protein export</keyword>